<protein>
    <submittedName>
        <fullName evidence="3">NAD(P)-dependent dehydrogenase (Short-subunit alcohol dehydrogenase family)</fullName>
    </submittedName>
</protein>
<comment type="caution">
    <text evidence="3">The sequence shown here is derived from an EMBL/GenBank/DDBJ whole genome shotgun (WGS) entry which is preliminary data.</text>
</comment>
<dbReference type="InterPro" id="IPR036291">
    <property type="entry name" value="NAD(P)-bd_dom_sf"/>
</dbReference>
<dbReference type="CDD" id="cd05233">
    <property type="entry name" value="SDR_c"/>
    <property type="match status" value="1"/>
</dbReference>
<organism evidence="3 4">
    <name type="scientific">Thiocapsa rosea</name>
    <dbReference type="NCBI Taxonomy" id="69360"/>
    <lineage>
        <taxon>Bacteria</taxon>
        <taxon>Pseudomonadati</taxon>
        <taxon>Pseudomonadota</taxon>
        <taxon>Gammaproteobacteria</taxon>
        <taxon>Chromatiales</taxon>
        <taxon>Chromatiaceae</taxon>
        <taxon>Thiocapsa</taxon>
    </lineage>
</organism>
<dbReference type="AlphaFoldDB" id="A0A495V4E9"/>
<dbReference type="PANTHER" id="PTHR42760:SF133">
    <property type="entry name" value="3-OXOACYL-[ACYL-CARRIER-PROTEIN] REDUCTASE"/>
    <property type="match status" value="1"/>
</dbReference>
<dbReference type="Proteomes" id="UP000274556">
    <property type="component" value="Unassembled WGS sequence"/>
</dbReference>
<dbReference type="GO" id="GO:0016616">
    <property type="term" value="F:oxidoreductase activity, acting on the CH-OH group of donors, NAD or NADP as acceptor"/>
    <property type="evidence" value="ECO:0007669"/>
    <property type="project" value="TreeGrafter"/>
</dbReference>
<dbReference type="PRINTS" id="PR00081">
    <property type="entry name" value="GDHRDH"/>
</dbReference>
<evidence type="ECO:0000256" key="2">
    <source>
        <dbReference type="ARBA" id="ARBA00023002"/>
    </source>
</evidence>
<dbReference type="InterPro" id="IPR002347">
    <property type="entry name" value="SDR_fam"/>
</dbReference>
<proteinExistence type="inferred from homology"/>
<name>A0A495V4E9_9GAMM</name>
<dbReference type="PROSITE" id="PS00061">
    <property type="entry name" value="ADH_SHORT"/>
    <property type="match status" value="1"/>
</dbReference>
<reference evidence="3 4" key="1">
    <citation type="submission" date="2018-10" db="EMBL/GenBank/DDBJ databases">
        <title>Genomic Encyclopedia of Archaeal and Bacterial Type Strains, Phase II (KMG-II): from individual species to whole genera.</title>
        <authorList>
            <person name="Goeker M."/>
        </authorList>
    </citation>
    <scope>NUCLEOTIDE SEQUENCE [LARGE SCALE GENOMIC DNA]</scope>
    <source>
        <strain evidence="3 4">DSM 235</strain>
    </source>
</reference>
<dbReference type="Gene3D" id="3.40.50.720">
    <property type="entry name" value="NAD(P)-binding Rossmann-like Domain"/>
    <property type="match status" value="1"/>
</dbReference>
<dbReference type="InterPro" id="IPR020904">
    <property type="entry name" value="Sc_DH/Rdtase_CS"/>
</dbReference>
<dbReference type="Pfam" id="PF13561">
    <property type="entry name" value="adh_short_C2"/>
    <property type="match status" value="1"/>
</dbReference>
<keyword evidence="2" id="KW-0560">Oxidoreductase</keyword>
<evidence type="ECO:0000313" key="3">
    <source>
        <dbReference type="EMBL" id="RKT43550.1"/>
    </source>
</evidence>
<dbReference type="RefSeq" id="WP_120799749.1">
    <property type="nucleotide sequence ID" value="NZ_RBXL01000001.1"/>
</dbReference>
<gene>
    <name evidence="3" type="ORF">BDD21_0889</name>
</gene>
<dbReference type="PANTHER" id="PTHR42760">
    <property type="entry name" value="SHORT-CHAIN DEHYDROGENASES/REDUCTASES FAMILY MEMBER"/>
    <property type="match status" value="1"/>
</dbReference>
<sequence length="233" mass="24735">MNLLVVTGASAGIGRAIATRFLVEGSVVVNLSRRPCTERGVENLACDLAQPEAIERIADRLTVWLADAERICLVHSASVMRRDTIDALPSEELRAVLELNLVAANALNQLVLPHMSAGSSIIYIGSTLAEKAVPGVASYVIAKHALAGMMRSTCQDLAGRGIHTCMICPGFTDTEQIRAMIDGDPDTLAALAGMSAFDRLIEPEEIADTVAFAAHAPVLNGALIHANLGQRER</sequence>
<comment type="similarity">
    <text evidence="1">Belongs to the short-chain dehydrogenases/reductases (SDR) family.</text>
</comment>
<dbReference type="EMBL" id="RBXL01000001">
    <property type="protein sequence ID" value="RKT43550.1"/>
    <property type="molecule type" value="Genomic_DNA"/>
</dbReference>
<dbReference type="SUPFAM" id="SSF51735">
    <property type="entry name" value="NAD(P)-binding Rossmann-fold domains"/>
    <property type="match status" value="1"/>
</dbReference>
<dbReference type="OrthoDB" id="9804774at2"/>
<keyword evidence="4" id="KW-1185">Reference proteome</keyword>
<evidence type="ECO:0000256" key="1">
    <source>
        <dbReference type="ARBA" id="ARBA00006484"/>
    </source>
</evidence>
<accession>A0A495V4E9</accession>
<evidence type="ECO:0000313" key="4">
    <source>
        <dbReference type="Proteomes" id="UP000274556"/>
    </source>
</evidence>